<dbReference type="SUPFAM" id="SSF103473">
    <property type="entry name" value="MFS general substrate transporter"/>
    <property type="match status" value="1"/>
</dbReference>
<feature type="transmembrane region" description="Helical" evidence="5">
    <location>
        <begin position="329"/>
        <end position="349"/>
    </location>
</feature>
<protein>
    <submittedName>
        <fullName evidence="6">Uncharacterized protein</fullName>
    </submittedName>
</protein>
<accession>A0A813YHW6</accession>
<feature type="transmembrane region" description="Helical" evidence="5">
    <location>
        <begin position="516"/>
        <end position="538"/>
    </location>
</feature>
<feature type="region of interest" description="Disordered" evidence="4">
    <location>
        <begin position="562"/>
        <end position="590"/>
    </location>
</feature>
<proteinExistence type="predicted"/>
<evidence type="ECO:0000256" key="2">
    <source>
        <dbReference type="ARBA" id="ARBA00022989"/>
    </source>
</evidence>
<keyword evidence="3 5" id="KW-0472">Membrane</keyword>
<organism evidence="6 7">
    <name type="scientific">Brachionus calyciflorus</name>
    <dbReference type="NCBI Taxonomy" id="104777"/>
    <lineage>
        <taxon>Eukaryota</taxon>
        <taxon>Metazoa</taxon>
        <taxon>Spiralia</taxon>
        <taxon>Gnathifera</taxon>
        <taxon>Rotifera</taxon>
        <taxon>Eurotatoria</taxon>
        <taxon>Monogononta</taxon>
        <taxon>Pseudotrocha</taxon>
        <taxon>Ploima</taxon>
        <taxon>Brachionidae</taxon>
        <taxon>Brachionus</taxon>
    </lineage>
</organism>
<reference evidence="6" key="1">
    <citation type="submission" date="2021-02" db="EMBL/GenBank/DDBJ databases">
        <authorList>
            <person name="Nowell W R."/>
        </authorList>
    </citation>
    <scope>NUCLEOTIDE SEQUENCE</scope>
    <source>
        <strain evidence="6">Ploen Becks lab</strain>
    </source>
</reference>
<sequence length="590" mass="66484">MSYQETDFTNEMEDRYQTTDKGLFMNKEEMETKSSFLNKITKFLPVSPKKLPLTAIYCISFWNFGICVAIFGPTLLDLACQTSSTLSAMSFLYFLQNFSSLIGCFLSGILVKRKKLEVNDVLMISTLLMPVCVSLIPFSKQIFFLGLIMIMLGFNMGCIDNIANLAILKLHSNNVSPFIQTMHFFYGIGAFLTPIIVKLFLNNNLDFSISSSSFTCYNLEEIKNTEYIQSINSANSIFNQSSLKSSKDTSEILLSRTQFKSETKYAFWILALIQLPAPIILLILKLNSSKIKNYTDIELQTEEENANQKSNLENTSSSSSFSFEYLKSLFQNMPVLQMIILLSFLVFLFEGLQASHGGFIYSYTVDKYDRQSSKLASLKQDSKQKFLVNRHHGQHRDDAFITAAFWAFFSLGRLLSIFIATKFSSSFMIFIDIIGCIVASFIMFISSLFNSISLLYVSTSLLGLFLSNTTPTSYSLAEIHIGMTPTLTSFVIICAASGEMIFPLIVAYFFETVGHNSLITIEFLISIAAAIIFAKFIFNAKVDGKSYDSRDSFIWLNSNSKDSDQVKANSDMVGKTSSNMYYSKMEDDSD</sequence>
<feature type="transmembrane region" description="Helical" evidence="5">
    <location>
        <begin position="455"/>
        <end position="477"/>
    </location>
</feature>
<feature type="transmembrane region" description="Helical" evidence="5">
    <location>
        <begin position="91"/>
        <end position="111"/>
    </location>
</feature>
<dbReference type="OrthoDB" id="413079at2759"/>
<evidence type="ECO:0000313" key="6">
    <source>
        <dbReference type="EMBL" id="CAF0884729.1"/>
    </source>
</evidence>
<feature type="transmembrane region" description="Helical" evidence="5">
    <location>
        <begin position="427"/>
        <end position="449"/>
    </location>
</feature>
<feature type="transmembrane region" description="Helical" evidence="5">
    <location>
        <begin position="184"/>
        <end position="201"/>
    </location>
</feature>
<dbReference type="PANTHER" id="PTHR23121">
    <property type="entry name" value="SODIUM-DEPENDENT GLUCOSE TRANSPORTER 1"/>
    <property type="match status" value="1"/>
</dbReference>
<evidence type="ECO:0000313" key="7">
    <source>
        <dbReference type="Proteomes" id="UP000663879"/>
    </source>
</evidence>
<feature type="transmembrane region" description="Helical" evidence="5">
    <location>
        <begin position="265"/>
        <end position="284"/>
    </location>
</feature>
<comment type="caution">
    <text evidence="6">The sequence shown here is derived from an EMBL/GenBank/DDBJ whole genome shotgun (WGS) entry which is preliminary data.</text>
</comment>
<dbReference type="Gene3D" id="1.20.1250.20">
    <property type="entry name" value="MFS general substrate transporter like domains"/>
    <property type="match status" value="2"/>
</dbReference>
<feature type="transmembrane region" description="Helical" evidence="5">
    <location>
        <begin position="399"/>
        <end position="420"/>
    </location>
</feature>
<dbReference type="EMBL" id="CAJNOC010001699">
    <property type="protein sequence ID" value="CAF0884729.1"/>
    <property type="molecule type" value="Genomic_DNA"/>
</dbReference>
<keyword evidence="2 5" id="KW-1133">Transmembrane helix</keyword>
<gene>
    <name evidence="6" type="ORF">OXX778_LOCUS10602</name>
</gene>
<evidence type="ECO:0000256" key="4">
    <source>
        <dbReference type="SAM" id="MobiDB-lite"/>
    </source>
</evidence>
<evidence type="ECO:0000256" key="1">
    <source>
        <dbReference type="ARBA" id="ARBA00022692"/>
    </source>
</evidence>
<keyword evidence="7" id="KW-1185">Reference proteome</keyword>
<evidence type="ECO:0000256" key="5">
    <source>
        <dbReference type="SAM" id="Phobius"/>
    </source>
</evidence>
<dbReference type="PANTHER" id="PTHR23121:SF10">
    <property type="entry name" value="MAJOR FACILITATOR SUPERFAMILY DOMAIN-CONTAINING PROTEIN 4A"/>
    <property type="match status" value="1"/>
</dbReference>
<feature type="transmembrane region" description="Helical" evidence="5">
    <location>
        <begin position="142"/>
        <end position="163"/>
    </location>
</feature>
<feature type="transmembrane region" description="Helical" evidence="5">
    <location>
        <begin position="51"/>
        <end position="71"/>
    </location>
</feature>
<dbReference type="InterPro" id="IPR036259">
    <property type="entry name" value="MFS_trans_sf"/>
</dbReference>
<keyword evidence="1 5" id="KW-0812">Transmembrane</keyword>
<name>A0A813YHW6_9BILA</name>
<dbReference type="AlphaFoldDB" id="A0A813YHW6"/>
<feature type="transmembrane region" description="Helical" evidence="5">
    <location>
        <begin position="489"/>
        <end position="510"/>
    </location>
</feature>
<dbReference type="Proteomes" id="UP000663879">
    <property type="component" value="Unassembled WGS sequence"/>
</dbReference>
<evidence type="ECO:0000256" key="3">
    <source>
        <dbReference type="ARBA" id="ARBA00023136"/>
    </source>
</evidence>